<sequence length="49" mass="5651">MSFRGERSQGQWKTRSSPVMRNMWGTNDPLQQQRNVTPELTLQKSACIA</sequence>
<dbReference type="AlphaFoldDB" id="A0AAW2X3B7"/>
<gene>
    <name evidence="2" type="ORF">Slati_1876000</name>
</gene>
<dbReference type="EMBL" id="JACGWN010000006">
    <property type="protein sequence ID" value="KAL0447481.1"/>
    <property type="molecule type" value="Genomic_DNA"/>
</dbReference>
<accession>A0AAW2X3B7</accession>
<reference evidence="2" key="2">
    <citation type="journal article" date="2024" name="Plant">
        <title>Genomic evolution and insights into agronomic trait innovations of Sesamum species.</title>
        <authorList>
            <person name="Miao H."/>
            <person name="Wang L."/>
            <person name="Qu L."/>
            <person name="Liu H."/>
            <person name="Sun Y."/>
            <person name="Le M."/>
            <person name="Wang Q."/>
            <person name="Wei S."/>
            <person name="Zheng Y."/>
            <person name="Lin W."/>
            <person name="Duan Y."/>
            <person name="Cao H."/>
            <person name="Xiong S."/>
            <person name="Wang X."/>
            <person name="Wei L."/>
            <person name="Li C."/>
            <person name="Ma Q."/>
            <person name="Ju M."/>
            <person name="Zhao R."/>
            <person name="Li G."/>
            <person name="Mu C."/>
            <person name="Tian Q."/>
            <person name="Mei H."/>
            <person name="Zhang T."/>
            <person name="Gao T."/>
            <person name="Zhang H."/>
        </authorList>
    </citation>
    <scope>NUCLEOTIDE SEQUENCE</scope>
    <source>
        <strain evidence="2">KEN1</strain>
    </source>
</reference>
<comment type="caution">
    <text evidence="2">The sequence shown here is derived from an EMBL/GenBank/DDBJ whole genome shotgun (WGS) entry which is preliminary data.</text>
</comment>
<feature type="region of interest" description="Disordered" evidence="1">
    <location>
        <begin position="1"/>
        <end position="37"/>
    </location>
</feature>
<name>A0AAW2X3B7_9LAMI</name>
<organism evidence="2">
    <name type="scientific">Sesamum latifolium</name>
    <dbReference type="NCBI Taxonomy" id="2727402"/>
    <lineage>
        <taxon>Eukaryota</taxon>
        <taxon>Viridiplantae</taxon>
        <taxon>Streptophyta</taxon>
        <taxon>Embryophyta</taxon>
        <taxon>Tracheophyta</taxon>
        <taxon>Spermatophyta</taxon>
        <taxon>Magnoliopsida</taxon>
        <taxon>eudicotyledons</taxon>
        <taxon>Gunneridae</taxon>
        <taxon>Pentapetalae</taxon>
        <taxon>asterids</taxon>
        <taxon>lamiids</taxon>
        <taxon>Lamiales</taxon>
        <taxon>Pedaliaceae</taxon>
        <taxon>Sesamum</taxon>
    </lineage>
</organism>
<evidence type="ECO:0000256" key="1">
    <source>
        <dbReference type="SAM" id="MobiDB-lite"/>
    </source>
</evidence>
<evidence type="ECO:0000313" key="2">
    <source>
        <dbReference type="EMBL" id="KAL0447481.1"/>
    </source>
</evidence>
<protein>
    <submittedName>
        <fullName evidence="2">Uncharacterized protein</fullName>
    </submittedName>
</protein>
<feature type="compositionally biased region" description="Polar residues" evidence="1">
    <location>
        <begin position="8"/>
        <end position="37"/>
    </location>
</feature>
<reference evidence="2" key="1">
    <citation type="submission" date="2020-06" db="EMBL/GenBank/DDBJ databases">
        <authorList>
            <person name="Li T."/>
            <person name="Hu X."/>
            <person name="Zhang T."/>
            <person name="Song X."/>
            <person name="Zhang H."/>
            <person name="Dai N."/>
            <person name="Sheng W."/>
            <person name="Hou X."/>
            <person name="Wei L."/>
        </authorList>
    </citation>
    <scope>NUCLEOTIDE SEQUENCE</scope>
    <source>
        <strain evidence="2">KEN1</strain>
        <tissue evidence="2">Leaf</tissue>
    </source>
</reference>
<proteinExistence type="predicted"/>